<accession>A0ABS9CHP7</accession>
<organism evidence="2 3">
    <name type="scientific">Xylanibacter brevis</name>
    <dbReference type="NCBI Taxonomy" id="83231"/>
    <lineage>
        <taxon>Bacteria</taxon>
        <taxon>Pseudomonadati</taxon>
        <taxon>Bacteroidota</taxon>
        <taxon>Bacteroidia</taxon>
        <taxon>Bacteroidales</taxon>
        <taxon>Prevotellaceae</taxon>
        <taxon>Xylanibacter</taxon>
    </lineage>
</organism>
<comment type="caution">
    <text evidence="2">The sequence shown here is derived from an EMBL/GenBank/DDBJ whole genome shotgun (WGS) entry which is preliminary data.</text>
</comment>
<feature type="signal peptide" evidence="1">
    <location>
        <begin position="1"/>
        <end position="21"/>
    </location>
</feature>
<dbReference type="RefSeq" id="WP_301638057.1">
    <property type="nucleotide sequence ID" value="NZ_JADYTN010000012.1"/>
</dbReference>
<evidence type="ECO:0008006" key="4">
    <source>
        <dbReference type="Google" id="ProtNLM"/>
    </source>
</evidence>
<keyword evidence="3" id="KW-1185">Reference proteome</keyword>
<dbReference type="EMBL" id="JADYTN010000012">
    <property type="protein sequence ID" value="MCF2563808.1"/>
    <property type="molecule type" value="Genomic_DNA"/>
</dbReference>
<keyword evidence="1" id="KW-0732">Signal</keyword>
<reference evidence="2 3" key="1">
    <citation type="submission" date="2020-12" db="EMBL/GenBank/DDBJ databases">
        <title>Whole genome sequences of gut porcine anaerobes.</title>
        <authorList>
            <person name="Kubasova T."/>
            <person name="Jahodarova E."/>
            <person name="Rychlik I."/>
        </authorList>
    </citation>
    <scope>NUCLEOTIDE SEQUENCE [LARGE SCALE GENOMIC DNA]</scope>
    <source>
        <strain evidence="2 3">An925</strain>
    </source>
</reference>
<evidence type="ECO:0000313" key="2">
    <source>
        <dbReference type="EMBL" id="MCF2563808.1"/>
    </source>
</evidence>
<name>A0ABS9CHP7_9BACT</name>
<sequence length="142" mass="16165">MKKYFYSILTIALFAIGFAASDEEEATNSSNEQKQEQKKENSILGTYEATDKIGNKLIVTLKSDKTATVKELGGEGHTFYCTWREWSSVGIEIHSPDEPIELVFEAGVRSHFWIYIKDGWLYSYNGVETNNPTLRLKVTKTQ</sequence>
<feature type="chain" id="PRO_5046466417" description="Lipoprotein" evidence="1">
    <location>
        <begin position="22"/>
        <end position="142"/>
    </location>
</feature>
<protein>
    <recommendedName>
        <fullName evidence="4">Lipoprotein</fullName>
    </recommendedName>
</protein>
<proteinExistence type="predicted"/>
<dbReference type="Proteomes" id="UP001200470">
    <property type="component" value="Unassembled WGS sequence"/>
</dbReference>
<evidence type="ECO:0000256" key="1">
    <source>
        <dbReference type="SAM" id="SignalP"/>
    </source>
</evidence>
<evidence type="ECO:0000313" key="3">
    <source>
        <dbReference type="Proteomes" id="UP001200470"/>
    </source>
</evidence>
<gene>
    <name evidence="2" type="ORF">I6E12_06750</name>
</gene>